<keyword evidence="3" id="KW-1185">Reference proteome</keyword>
<evidence type="ECO:0000313" key="3">
    <source>
        <dbReference type="Proteomes" id="UP000237271"/>
    </source>
</evidence>
<feature type="signal peptide" evidence="1">
    <location>
        <begin position="1"/>
        <end position="22"/>
    </location>
</feature>
<dbReference type="EMBL" id="NCKW01005316">
    <property type="protein sequence ID" value="POM73053.1"/>
    <property type="molecule type" value="Genomic_DNA"/>
</dbReference>
<dbReference type="AlphaFoldDB" id="A0A2P4Y5I5"/>
<organism evidence="2 3">
    <name type="scientific">Phytophthora palmivora</name>
    <dbReference type="NCBI Taxonomy" id="4796"/>
    <lineage>
        <taxon>Eukaryota</taxon>
        <taxon>Sar</taxon>
        <taxon>Stramenopiles</taxon>
        <taxon>Oomycota</taxon>
        <taxon>Peronosporomycetes</taxon>
        <taxon>Peronosporales</taxon>
        <taxon>Peronosporaceae</taxon>
        <taxon>Phytophthora</taxon>
    </lineage>
</organism>
<name>A0A2P4Y5I5_9STRA</name>
<gene>
    <name evidence="2" type="ORF">PHPALM_10137</name>
</gene>
<dbReference type="Proteomes" id="UP000237271">
    <property type="component" value="Unassembled WGS sequence"/>
</dbReference>
<evidence type="ECO:0000313" key="2">
    <source>
        <dbReference type="EMBL" id="POM73053.1"/>
    </source>
</evidence>
<accession>A0A2P4Y5I5</accession>
<protein>
    <submittedName>
        <fullName evidence="2">Secreted RxLR effector peptide protein</fullName>
    </submittedName>
</protein>
<reference evidence="2 3" key="1">
    <citation type="journal article" date="2017" name="Genome Biol. Evol.">
        <title>Phytophthora megakarya and P. palmivora, closely related causal agents of cacao black pod rot, underwent increases in genome sizes and gene numbers by different mechanisms.</title>
        <authorList>
            <person name="Ali S.S."/>
            <person name="Shao J."/>
            <person name="Lary D.J."/>
            <person name="Kronmiller B."/>
            <person name="Shen D."/>
            <person name="Strem M.D."/>
            <person name="Amoako-Attah I."/>
            <person name="Akrofi A.Y."/>
            <person name="Begoude B.A."/>
            <person name="Ten Hoopen G.M."/>
            <person name="Coulibaly K."/>
            <person name="Kebe B.I."/>
            <person name="Melnick R.L."/>
            <person name="Guiltinan M.J."/>
            <person name="Tyler B.M."/>
            <person name="Meinhardt L.W."/>
            <person name="Bailey B.A."/>
        </authorList>
    </citation>
    <scope>NUCLEOTIDE SEQUENCE [LARGE SCALE GENOMIC DNA]</scope>
    <source>
        <strain evidence="3">sbr112.9</strain>
    </source>
</reference>
<sequence>MRLYSVAFLVAVVLASVEWTNSLKLTSTDYPTVIIRSRANHQIGVAPKRLLRRYDVDAEERAIGAGAISELATKIKGTATKFAQKFVNVNKYEAQVATKLKLGRVENVLISSNLKRLTDQVQLLNSNNSVKKASLIGILTAKYGDDALTKALVAAEKKTTDLSTKQQIQALRKDQMNRWVEGGNSADDLARLLNIRKDKHEFFSNGKFEILDDYVKLVNRKNSDQTTLLNTLVNGFRGEDKLMAAVMTAKTYPETINKAKKLENLLIKKWAAEGQLPANVYQWLKLYSDVDYAFTVENFSKFSKYVDDFNTKNPNSQKSALDLYRNSFGDTPVAQKLVSAMNNIATARFAKELQTQQLKSWVNTKKSIDYALGTLKINVMDSAAITRRKVDALEEFISLKGGQKDLIKTLTTWFGSRNDLALVLEKASTTAEATKWQKQQFAAFVDRGITPENFMSSVFKTIPVSPTKEQKAIVAKFEAYFGSLPKKVTE</sequence>
<dbReference type="OrthoDB" id="126417at2759"/>
<feature type="chain" id="PRO_5015184187" evidence="1">
    <location>
        <begin position="23"/>
        <end position="490"/>
    </location>
</feature>
<keyword evidence="1" id="KW-0732">Signal</keyword>
<proteinExistence type="predicted"/>
<comment type="caution">
    <text evidence="2">The sequence shown here is derived from an EMBL/GenBank/DDBJ whole genome shotgun (WGS) entry which is preliminary data.</text>
</comment>
<evidence type="ECO:0000256" key="1">
    <source>
        <dbReference type="SAM" id="SignalP"/>
    </source>
</evidence>